<dbReference type="Proteomes" id="UP000001555">
    <property type="component" value="Unassembled WGS sequence"/>
</dbReference>
<dbReference type="PROSITE" id="PS50279">
    <property type="entry name" value="BPTI_KUNITZ_2"/>
    <property type="match status" value="1"/>
</dbReference>
<evidence type="ECO:0000313" key="3">
    <source>
        <dbReference type="EMBL" id="EEC09942.1"/>
    </source>
</evidence>
<dbReference type="Gene3D" id="4.10.410.10">
    <property type="entry name" value="Pancreatic trypsin inhibitor Kunitz domain"/>
    <property type="match status" value="1"/>
</dbReference>
<dbReference type="InterPro" id="IPR036880">
    <property type="entry name" value="Kunitz_BPTI_sf"/>
</dbReference>
<evidence type="ECO:0000256" key="1">
    <source>
        <dbReference type="SAM" id="SignalP"/>
    </source>
</evidence>
<dbReference type="HOGENOM" id="CLU_194192_0_0_1"/>
<keyword evidence="5" id="KW-1185">Reference proteome</keyword>
<dbReference type="VEuPathDB" id="VectorBase:ISCI024443"/>
<protein>
    <submittedName>
        <fullName evidence="3 4">Secreted protein, putative</fullName>
    </submittedName>
</protein>
<keyword evidence="1" id="KW-0732">Signal</keyword>
<sequence>GQCHKELFFLILSQGFLTTAKAKCEPLYNGGYGGPGGANVQAKYSFNSQTNHCQTIMVKSGCHPRNNCFQSQDECEEYCGKRARHLISINAGHTLVTYGKSN</sequence>
<dbReference type="VEuPathDB" id="VectorBase:ISCW024443"/>
<evidence type="ECO:0000259" key="2">
    <source>
        <dbReference type="PROSITE" id="PS50279"/>
    </source>
</evidence>
<dbReference type="PaxDb" id="6945-B7PTM0"/>
<organism>
    <name type="scientific">Ixodes scapularis</name>
    <name type="common">Black-legged tick</name>
    <name type="synonym">Deer tick</name>
    <dbReference type="NCBI Taxonomy" id="6945"/>
    <lineage>
        <taxon>Eukaryota</taxon>
        <taxon>Metazoa</taxon>
        <taxon>Ecdysozoa</taxon>
        <taxon>Arthropoda</taxon>
        <taxon>Chelicerata</taxon>
        <taxon>Arachnida</taxon>
        <taxon>Acari</taxon>
        <taxon>Parasitiformes</taxon>
        <taxon>Ixodida</taxon>
        <taxon>Ixodoidea</taxon>
        <taxon>Ixodidae</taxon>
        <taxon>Ixodinae</taxon>
        <taxon>Ixodes</taxon>
    </lineage>
</organism>
<dbReference type="EMBL" id="DS787011">
    <property type="protein sequence ID" value="EEC09942.1"/>
    <property type="molecule type" value="Genomic_DNA"/>
</dbReference>
<dbReference type="EnsemblMetazoa" id="ISCW024443-RA">
    <property type="protein sequence ID" value="ISCW024443-PA"/>
    <property type="gene ID" value="ISCW024443"/>
</dbReference>
<reference evidence="3 5" key="1">
    <citation type="submission" date="2008-03" db="EMBL/GenBank/DDBJ databases">
        <title>Annotation of Ixodes scapularis.</title>
        <authorList>
            <consortium name="Ixodes scapularis Genome Project Consortium"/>
            <person name="Caler E."/>
            <person name="Hannick L.I."/>
            <person name="Bidwell S."/>
            <person name="Joardar V."/>
            <person name="Thiagarajan M."/>
            <person name="Amedeo P."/>
            <person name="Galinsky K.J."/>
            <person name="Schobel S."/>
            <person name="Inman J."/>
            <person name="Hostetler J."/>
            <person name="Miller J."/>
            <person name="Hammond M."/>
            <person name="Megy K."/>
            <person name="Lawson D."/>
            <person name="Kodira C."/>
            <person name="Sutton G."/>
            <person name="Meyer J."/>
            <person name="Hill C.A."/>
            <person name="Birren B."/>
            <person name="Nene V."/>
            <person name="Collins F."/>
            <person name="Alarcon-Chaidez F."/>
            <person name="Wikel S."/>
            <person name="Strausberg R."/>
        </authorList>
    </citation>
    <scope>NUCLEOTIDE SEQUENCE [LARGE SCALE GENOMIC DNA]</scope>
    <source>
        <strain evidence="5">Wikel</strain>
        <strain evidence="3">Wikel colony</strain>
    </source>
</reference>
<proteinExistence type="predicted"/>
<name>B7PTM0_IXOSC</name>
<feature type="signal peptide" evidence="1">
    <location>
        <begin position="1"/>
        <end position="22"/>
    </location>
</feature>
<gene>
    <name evidence="3" type="ORF">IscW_ISCW024443</name>
</gene>
<accession>B7PTM0</accession>
<feature type="chain" id="PRO_5010959793" evidence="1">
    <location>
        <begin position="23"/>
        <end position="102"/>
    </location>
</feature>
<feature type="non-terminal residue" evidence="3">
    <location>
        <position position="1"/>
    </location>
</feature>
<dbReference type="GO" id="GO:0004867">
    <property type="term" value="F:serine-type endopeptidase inhibitor activity"/>
    <property type="evidence" value="ECO:0007669"/>
    <property type="project" value="InterPro"/>
</dbReference>
<dbReference type="EMBL" id="ABJB010447854">
    <property type="status" value="NOT_ANNOTATED_CDS"/>
    <property type="molecule type" value="Genomic_DNA"/>
</dbReference>
<dbReference type="InterPro" id="IPR002223">
    <property type="entry name" value="Kunitz_BPTI"/>
</dbReference>
<dbReference type="AlphaFoldDB" id="B7PTM0"/>
<evidence type="ECO:0000313" key="4">
    <source>
        <dbReference type="EnsemblMetazoa" id="ISCW024443-PA"/>
    </source>
</evidence>
<dbReference type="SUPFAM" id="SSF57362">
    <property type="entry name" value="BPTI-like"/>
    <property type="match status" value="1"/>
</dbReference>
<feature type="domain" description="BPTI/Kunitz inhibitor" evidence="2">
    <location>
        <begin position="24"/>
        <end position="79"/>
    </location>
</feature>
<evidence type="ECO:0000313" key="5">
    <source>
        <dbReference type="Proteomes" id="UP000001555"/>
    </source>
</evidence>
<reference evidence="4" key="2">
    <citation type="submission" date="2020-05" db="UniProtKB">
        <authorList>
            <consortium name="EnsemblMetazoa"/>
        </authorList>
    </citation>
    <scope>IDENTIFICATION</scope>
    <source>
        <strain evidence="4">wikel</strain>
    </source>
</reference>
<dbReference type="Pfam" id="PF00014">
    <property type="entry name" value="Kunitz_BPTI"/>
    <property type="match status" value="1"/>
</dbReference>
<dbReference type="VEuPathDB" id="VectorBase:ISCP_021446"/>